<evidence type="ECO:0000313" key="1">
    <source>
        <dbReference type="EMBL" id="OCL07579.1"/>
    </source>
</evidence>
<gene>
    <name evidence="1" type="ORF">AOQ84DRAFT_55731</name>
</gene>
<organism evidence="1 2">
    <name type="scientific">Glonium stellatum</name>
    <dbReference type="NCBI Taxonomy" id="574774"/>
    <lineage>
        <taxon>Eukaryota</taxon>
        <taxon>Fungi</taxon>
        <taxon>Dikarya</taxon>
        <taxon>Ascomycota</taxon>
        <taxon>Pezizomycotina</taxon>
        <taxon>Dothideomycetes</taxon>
        <taxon>Pleosporomycetidae</taxon>
        <taxon>Gloniales</taxon>
        <taxon>Gloniaceae</taxon>
        <taxon>Glonium</taxon>
    </lineage>
</organism>
<proteinExistence type="predicted"/>
<keyword evidence="2" id="KW-1185">Reference proteome</keyword>
<dbReference type="Proteomes" id="UP000250140">
    <property type="component" value="Unassembled WGS sequence"/>
</dbReference>
<dbReference type="OrthoDB" id="4521980at2759"/>
<accession>A0A8E2JSJ2</accession>
<name>A0A8E2JSJ2_9PEZI</name>
<dbReference type="EMBL" id="KV749833">
    <property type="protein sequence ID" value="OCL07579.1"/>
    <property type="molecule type" value="Genomic_DNA"/>
</dbReference>
<dbReference type="AlphaFoldDB" id="A0A8E2JSJ2"/>
<sequence>MSSNRPSTRVRSSDWKIKPFPRNQTNTVAWNVPLSPTDISSLIVGFRPKDMDDKWFIYSEGPDRQGKLRVNFHRSWTGLKAAQVVVDVTSGSEHVGSITWDNGEQAGRQSLDEVKGIIAGAFKWVLGVELSETAAAVSRVSGL</sequence>
<protein>
    <submittedName>
        <fullName evidence="1">Uncharacterized protein</fullName>
    </submittedName>
</protein>
<evidence type="ECO:0000313" key="2">
    <source>
        <dbReference type="Proteomes" id="UP000250140"/>
    </source>
</evidence>
<reference evidence="1 2" key="1">
    <citation type="journal article" date="2016" name="Nat. Commun.">
        <title>Ectomycorrhizal ecology is imprinted in the genome of the dominant symbiotic fungus Cenococcum geophilum.</title>
        <authorList>
            <consortium name="DOE Joint Genome Institute"/>
            <person name="Peter M."/>
            <person name="Kohler A."/>
            <person name="Ohm R.A."/>
            <person name="Kuo A."/>
            <person name="Krutzmann J."/>
            <person name="Morin E."/>
            <person name="Arend M."/>
            <person name="Barry K.W."/>
            <person name="Binder M."/>
            <person name="Choi C."/>
            <person name="Clum A."/>
            <person name="Copeland A."/>
            <person name="Grisel N."/>
            <person name="Haridas S."/>
            <person name="Kipfer T."/>
            <person name="LaButti K."/>
            <person name="Lindquist E."/>
            <person name="Lipzen A."/>
            <person name="Maire R."/>
            <person name="Meier B."/>
            <person name="Mihaltcheva S."/>
            <person name="Molinier V."/>
            <person name="Murat C."/>
            <person name="Poggeler S."/>
            <person name="Quandt C.A."/>
            <person name="Sperisen C."/>
            <person name="Tritt A."/>
            <person name="Tisserant E."/>
            <person name="Crous P.W."/>
            <person name="Henrissat B."/>
            <person name="Nehls U."/>
            <person name="Egli S."/>
            <person name="Spatafora J.W."/>
            <person name="Grigoriev I.V."/>
            <person name="Martin F.M."/>
        </authorList>
    </citation>
    <scope>NUCLEOTIDE SEQUENCE [LARGE SCALE GENOMIC DNA]</scope>
    <source>
        <strain evidence="1 2">CBS 207.34</strain>
    </source>
</reference>